<reference evidence="1" key="2">
    <citation type="journal article" date="2015" name="Fish Shellfish Immunol.">
        <title>Early steps in the European eel (Anguilla anguilla)-Vibrio vulnificus interaction in the gills: Role of the RtxA13 toxin.</title>
        <authorList>
            <person name="Callol A."/>
            <person name="Pajuelo D."/>
            <person name="Ebbesson L."/>
            <person name="Teles M."/>
            <person name="MacKenzie S."/>
            <person name="Amaro C."/>
        </authorList>
    </citation>
    <scope>NUCLEOTIDE SEQUENCE</scope>
</reference>
<proteinExistence type="predicted"/>
<dbReference type="AlphaFoldDB" id="A0A0E9VMN0"/>
<sequence length="49" mass="5795">MKKINKSIERSQPLSAVKLPVPCASDRRITTESRSSSDWYYCKWKRYSL</sequence>
<dbReference type="EMBL" id="GBXM01029275">
    <property type="protein sequence ID" value="JAH79302.1"/>
    <property type="molecule type" value="Transcribed_RNA"/>
</dbReference>
<accession>A0A0E9VMN0</accession>
<protein>
    <submittedName>
        <fullName evidence="1">Uncharacterized protein</fullName>
    </submittedName>
</protein>
<reference evidence="1" key="1">
    <citation type="submission" date="2014-11" db="EMBL/GenBank/DDBJ databases">
        <authorList>
            <person name="Amaro Gonzalez C."/>
        </authorList>
    </citation>
    <scope>NUCLEOTIDE SEQUENCE</scope>
</reference>
<organism evidence="1">
    <name type="scientific">Anguilla anguilla</name>
    <name type="common">European freshwater eel</name>
    <name type="synonym">Muraena anguilla</name>
    <dbReference type="NCBI Taxonomy" id="7936"/>
    <lineage>
        <taxon>Eukaryota</taxon>
        <taxon>Metazoa</taxon>
        <taxon>Chordata</taxon>
        <taxon>Craniata</taxon>
        <taxon>Vertebrata</taxon>
        <taxon>Euteleostomi</taxon>
        <taxon>Actinopterygii</taxon>
        <taxon>Neopterygii</taxon>
        <taxon>Teleostei</taxon>
        <taxon>Anguilliformes</taxon>
        <taxon>Anguillidae</taxon>
        <taxon>Anguilla</taxon>
    </lineage>
</organism>
<evidence type="ECO:0000313" key="1">
    <source>
        <dbReference type="EMBL" id="JAH79302.1"/>
    </source>
</evidence>
<name>A0A0E9VMN0_ANGAN</name>